<proteinExistence type="predicted"/>
<dbReference type="eggNOG" id="ENOG5032EC2">
    <property type="taxonomic scope" value="Bacteria"/>
</dbReference>
<reference evidence="1 2" key="1">
    <citation type="journal article" date="2013" name="Genome Announc.">
        <title>Genome sequences for three denitrifying bacterial strains isolated from a uranium- and nitrate-contaminated subsurface environment.</title>
        <authorList>
            <person name="Venkatramanan R."/>
            <person name="Prakash O."/>
            <person name="Woyke T."/>
            <person name="Chain P."/>
            <person name="Goodwin L.A."/>
            <person name="Watson D."/>
            <person name="Brooks S."/>
            <person name="Kostka J.E."/>
            <person name="Green S.J."/>
        </authorList>
    </citation>
    <scope>NUCLEOTIDE SEQUENCE [LARGE SCALE GENOMIC DNA]</scope>
    <source>
        <strain evidence="1 2">1NES1</strain>
    </source>
</reference>
<sequence length="203" mass="22591">MISSNARQRIDVLHWPLPMEMPVTPFGFAKLLLATLLIALLVHSAGSGAAYAEPSPLKLAFLGTKFLNDNEKLEPTTEAERHRLAALEQQFTSSIEKSRDYEIVPVTDDVRAKIATSQPLGQCGGCEATFGKELHADRVAWMSVQKVSNLILNMNLYVADPKTDKLTFLKSVDIRSNTDESWSRSLKYLLDNYFFAKTQPTSG</sequence>
<protein>
    <recommendedName>
        <fullName evidence="3">DUF2380 domain-containing protein</fullName>
    </recommendedName>
</protein>
<evidence type="ECO:0008006" key="3">
    <source>
        <dbReference type="Google" id="ProtNLM"/>
    </source>
</evidence>
<gene>
    <name evidence="1" type="ORF">HYPDE_35568</name>
</gene>
<dbReference type="AlphaFoldDB" id="N0BF87"/>
<organism evidence="1 2">
    <name type="scientific">Hyphomicrobium denitrificans 1NES1</name>
    <dbReference type="NCBI Taxonomy" id="670307"/>
    <lineage>
        <taxon>Bacteria</taxon>
        <taxon>Pseudomonadati</taxon>
        <taxon>Pseudomonadota</taxon>
        <taxon>Alphaproteobacteria</taxon>
        <taxon>Hyphomicrobiales</taxon>
        <taxon>Hyphomicrobiaceae</taxon>
        <taxon>Hyphomicrobium</taxon>
    </lineage>
</organism>
<dbReference type="InterPro" id="IPR021698">
    <property type="entry name" value="DUF3280"/>
</dbReference>
<dbReference type="HOGENOM" id="CLU_114434_0_0_5"/>
<dbReference type="EMBL" id="CP005587">
    <property type="protein sequence ID" value="AGK58785.1"/>
    <property type="molecule type" value="Genomic_DNA"/>
</dbReference>
<name>N0BF87_9HYPH</name>
<dbReference type="Pfam" id="PF11684">
    <property type="entry name" value="DUF3280"/>
    <property type="match status" value="1"/>
</dbReference>
<evidence type="ECO:0000313" key="1">
    <source>
        <dbReference type="EMBL" id="AGK58785.1"/>
    </source>
</evidence>
<keyword evidence="2" id="KW-1185">Reference proteome</keyword>
<dbReference type="KEGG" id="hdt:HYPDE_35568"/>
<accession>N0BF87</accession>
<dbReference type="STRING" id="670307.HYPDE_35568"/>
<evidence type="ECO:0000313" key="2">
    <source>
        <dbReference type="Proteomes" id="UP000005952"/>
    </source>
</evidence>
<dbReference type="Proteomes" id="UP000005952">
    <property type="component" value="Chromosome"/>
</dbReference>